<accession>A0AAJ0MGW6</accession>
<gene>
    <name evidence="3" type="ORF">B0T25DRAFT_605806</name>
</gene>
<sequence length="411" mass="45637">MGGSRKSQRQSTFALSAVTGEEMKGVGALRAKEDDAARTGYIISESSAEPFTIPRAVFEGSHVLPDFINFSLLQAWLRRCDVDLPAISLARENSRVPRTPPRLASGLRAWDTRFRSLQRMLGEEATPAFSLGSKTPSSVVTRTISTTSTGFGERAYANGILNPNEGDRPANFDTTRRRYTSSRASNSPTESEFEKYVTKVEYAPNEATIASIMQRKMLKEYPEKGYQESFSQALTRFPKDVGFNNGLSVARPDFVQGLVQQEFQQIPVNNIPGAVVHKDKRYPTTLPHIGGEWKKSGGDLKMAETQAGYDGAAFVYARNQALKEMGAADPAGHANVTTFTSDGRTLDIYTHHATGGDNSLQHHQHRVATADLTNSYQGFRDGYRMLRNAQDHARAQSYRLRDRLDTHYRAK</sequence>
<evidence type="ECO:0000256" key="1">
    <source>
        <dbReference type="SAM" id="MobiDB-lite"/>
    </source>
</evidence>
<protein>
    <recommendedName>
        <fullName evidence="2">DUF7924 domain-containing protein</fullName>
    </recommendedName>
</protein>
<evidence type="ECO:0000313" key="3">
    <source>
        <dbReference type="EMBL" id="KAK3358211.1"/>
    </source>
</evidence>
<evidence type="ECO:0000313" key="4">
    <source>
        <dbReference type="Proteomes" id="UP001275084"/>
    </source>
</evidence>
<feature type="compositionally biased region" description="Basic and acidic residues" evidence="1">
    <location>
        <begin position="165"/>
        <end position="176"/>
    </location>
</feature>
<proteinExistence type="predicted"/>
<dbReference type="Proteomes" id="UP001275084">
    <property type="component" value="Unassembled WGS sequence"/>
</dbReference>
<reference evidence="3" key="1">
    <citation type="journal article" date="2023" name="Mol. Phylogenet. Evol.">
        <title>Genome-scale phylogeny and comparative genomics of the fungal order Sordariales.</title>
        <authorList>
            <person name="Hensen N."/>
            <person name="Bonometti L."/>
            <person name="Westerberg I."/>
            <person name="Brannstrom I.O."/>
            <person name="Guillou S."/>
            <person name="Cros-Aarteil S."/>
            <person name="Calhoun S."/>
            <person name="Haridas S."/>
            <person name="Kuo A."/>
            <person name="Mondo S."/>
            <person name="Pangilinan J."/>
            <person name="Riley R."/>
            <person name="LaButti K."/>
            <person name="Andreopoulos B."/>
            <person name="Lipzen A."/>
            <person name="Chen C."/>
            <person name="Yan M."/>
            <person name="Daum C."/>
            <person name="Ng V."/>
            <person name="Clum A."/>
            <person name="Steindorff A."/>
            <person name="Ohm R.A."/>
            <person name="Martin F."/>
            <person name="Silar P."/>
            <person name="Natvig D.O."/>
            <person name="Lalanne C."/>
            <person name="Gautier V."/>
            <person name="Ament-Velasquez S.L."/>
            <person name="Kruys A."/>
            <person name="Hutchinson M.I."/>
            <person name="Powell A.J."/>
            <person name="Barry K."/>
            <person name="Miller A.N."/>
            <person name="Grigoriev I.V."/>
            <person name="Debuchy R."/>
            <person name="Gladieux P."/>
            <person name="Hiltunen Thoren M."/>
            <person name="Johannesson H."/>
        </authorList>
    </citation>
    <scope>NUCLEOTIDE SEQUENCE</scope>
    <source>
        <strain evidence="3">CBS 955.72</strain>
    </source>
</reference>
<comment type="caution">
    <text evidence="3">The sequence shown here is derived from an EMBL/GenBank/DDBJ whole genome shotgun (WGS) entry which is preliminary data.</text>
</comment>
<reference evidence="3" key="2">
    <citation type="submission" date="2023-06" db="EMBL/GenBank/DDBJ databases">
        <authorList>
            <consortium name="Lawrence Berkeley National Laboratory"/>
            <person name="Haridas S."/>
            <person name="Hensen N."/>
            <person name="Bonometti L."/>
            <person name="Westerberg I."/>
            <person name="Brannstrom I.O."/>
            <person name="Guillou S."/>
            <person name="Cros-Aarteil S."/>
            <person name="Calhoun S."/>
            <person name="Kuo A."/>
            <person name="Mondo S."/>
            <person name="Pangilinan J."/>
            <person name="Riley R."/>
            <person name="Labutti K."/>
            <person name="Andreopoulos B."/>
            <person name="Lipzen A."/>
            <person name="Chen C."/>
            <person name="Yanf M."/>
            <person name="Daum C."/>
            <person name="Ng V."/>
            <person name="Clum A."/>
            <person name="Steindorff A."/>
            <person name="Ohm R."/>
            <person name="Martin F."/>
            <person name="Silar P."/>
            <person name="Natvig D."/>
            <person name="Lalanne C."/>
            <person name="Gautier V."/>
            <person name="Ament-Velasquez S.L."/>
            <person name="Kruys A."/>
            <person name="Hutchinson M.I."/>
            <person name="Powell A.J."/>
            <person name="Barry K."/>
            <person name="Miller A.N."/>
            <person name="Grigoriev I.V."/>
            <person name="Debuchy R."/>
            <person name="Gladieux P."/>
            <person name="Thoren M.H."/>
            <person name="Johannesson H."/>
        </authorList>
    </citation>
    <scope>NUCLEOTIDE SEQUENCE</scope>
    <source>
        <strain evidence="3">CBS 955.72</strain>
    </source>
</reference>
<dbReference type="InterPro" id="IPR057684">
    <property type="entry name" value="DUF7924"/>
</dbReference>
<dbReference type="Pfam" id="PF25545">
    <property type="entry name" value="DUF7924"/>
    <property type="match status" value="1"/>
</dbReference>
<dbReference type="EMBL" id="JAUIQD010000003">
    <property type="protein sequence ID" value="KAK3358211.1"/>
    <property type="molecule type" value="Genomic_DNA"/>
</dbReference>
<dbReference type="AlphaFoldDB" id="A0AAJ0MGW6"/>
<name>A0AAJ0MGW6_9PEZI</name>
<organism evidence="3 4">
    <name type="scientific">Lasiosphaeria hispida</name>
    <dbReference type="NCBI Taxonomy" id="260671"/>
    <lineage>
        <taxon>Eukaryota</taxon>
        <taxon>Fungi</taxon>
        <taxon>Dikarya</taxon>
        <taxon>Ascomycota</taxon>
        <taxon>Pezizomycotina</taxon>
        <taxon>Sordariomycetes</taxon>
        <taxon>Sordariomycetidae</taxon>
        <taxon>Sordariales</taxon>
        <taxon>Lasiosphaeriaceae</taxon>
        <taxon>Lasiosphaeria</taxon>
    </lineage>
</organism>
<feature type="region of interest" description="Disordered" evidence="1">
    <location>
        <begin position="155"/>
        <end position="187"/>
    </location>
</feature>
<evidence type="ECO:0000259" key="2">
    <source>
        <dbReference type="Pfam" id="PF25545"/>
    </source>
</evidence>
<feature type="domain" description="DUF7924" evidence="2">
    <location>
        <begin position="250"/>
        <end position="393"/>
    </location>
</feature>
<keyword evidence="4" id="KW-1185">Reference proteome</keyword>